<dbReference type="SUPFAM" id="SSF51905">
    <property type="entry name" value="FAD/NAD(P)-binding domain"/>
    <property type="match status" value="1"/>
</dbReference>
<comment type="similarity">
    <text evidence="1">Belongs to the GMC oxidoreductase family.</text>
</comment>
<dbReference type="PANTHER" id="PTHR11552">
    <property type="entry name" value="GLUCOSE-METHANOL-CHOLINE GMC OXIDOREDUCTASE"/>
    <property type="match status" value="1"/>
</dbReference>
<dbReference type="InterPro" id="IPR007867">
    <property type="entry name" value="GMC_OxRtase_C"/>
</dbReference>
<feature type="domain" description="Glucose-methanol-choline oxidoreductase N-terminal" evidence="2">
    <location>
        <begin position="282"/>
        <end position="296"/>
    </location>
</feature>
<sequence>MGICKKLPEGLNEVDIVIAGGGTAACILAGRLAAAEPDLSVLVIEGGTNNFGVASVVHPALFTENLAPGSKTAIFYQGNKASQLADRAPVVPSGGILGGGSSINFMVYTRAQRSDFDSWKTPGWSTDELLPFLKRLETYHGPGEPQHHGYSGPVHISDGSFRCRESEDDFIEAAKAVGYPEIRDLQSLDANNGVERWLRTISPEGRRQDAAHTFLHPRLQDGKHPNLHVLVETKVLRVLFDGSKRACGVEFTPNPDYQAITALTRHPRQSVKARKLVVVSCGACGTPSVLERSGIGAKAVLERARVPVVEDLPGVGHDYQDHHLVVLPFKTSLKPHQTINSVASGRLTLDVMIAEDNKIRHWNSVDVGAKLRIPDHEVDALGPEFRAAWDRDFKDNPNRPIMLSGLISTYLGDPSSVPEGEHVTVANYTAYPYSRGHLHITGPELTDPLDFDVGFYTDAHDIDLKKQIWAYKKTREIMRRTRMYRGELAIGHPKFPAGSKAGCVDLDIEAAYPEGDIEDIPYSKEDDKAIEQFLREATNTTWHSLGTVKMAPRENKGVVDKDLNVYGVQALKVVDMSIAPENVAANTCNTAMVIGEKAADIVARELGIEVKY</sequence>
<dbReference type="SUPFAM" id="SSF54373">
    <property type="entry name" value="FAD-linked reductases, C-terminal domain"/>
    <property type="match status" value="1"/>
</dbReference>
<keyword evidence="4" id="KW-1185">Reference proteome</keyword>
<protein>
    <recommendedName>
        <fullName evidence="2">Glucose-methanol-choline oxidoreductase N-terminal domain-containing protein</fullName>
    </recommendedName>
</protein>
<dbReference type="InterPro" id="IPR012132">
    <property type="entry name" value="GMC_OxRdtase"/>
</dbReference>
<dbReference type="EMBL" id="BAAFSV010000003">
    <property type="protein sequence ID" value="GAB1316454.1"/>
    <property type="molecule type" value="Genomic_DNA"/>
</dbReference>
<proteinExistence type="inferred from homology"/>
<organism evidence="3 4">
    <name type="scientific">Madurella fahalii</name>
    <dbReference type="NCBI Taxonomy" id="1157608"/>
    <lineage>
        <taxon>Eukaryota</taxon>
        <taxon>Fungi</taxon>
        <taxon>Dikarya</taxon>
        <taxon>Ascomycota</taxon>
        <taxon>Pezizomycotina</taxon>
        <taxon>Sordariomycetes</taxon>
        <taxon>Sordariomycetidae</taxon>
        <taxon>Sordariales</taxon>
        <taxon>Sordariales incertae sedis</taxon>
        <taxon>Madurella</taxon>
    </lineage>
</organism>
<dbReference type="Gene3D" id="3.50.50.60">
    <property type="entry name" value="FAD/NAD(P)-binding domain"/>
    <property type="match status" value="1"/>
</dbReference>
<dbReference type="Pfam" id="PF00732">
    <property type="entry name" value="GMC_oxred_N"/>
    <property type="match status" value="1"/>
</dbReference>
<evidence type="ECO:0000313" key="3">
    <source>
        <dbReference type="EMBL" id="GAB1316454.1"/>
    </source>
</evidence>
<dbReference type="PANTHER" id="PTHR11552:SF78">
    <property type="entry name" value="GLUCOSE-METHANOL-CHOLINE OXIDOREDUCTASE N-TERMINAL DOMAIN-CONTAINING PROTEIN"/>
    <property type="match status" value="1"/>
</dbReference>
<reference evidence="3 4" key="1">
    <citation type="submission" date="2024-09" db="EMBL/GenBank/DDBJ databases">
        <title>Itraconazole resistance in Madurella fahalii resulting from another homologue of gene encoding cytochrome P450 14-alpha sterol demethylase (CYP51).</title>
        <authorList>
            <person name="Yoshioka I."/>
            <person name="Fahal A.H."/>
            <person name="Kaneko S."/>
            <person name="Yaguchi T."/>
        </authorList>
    </citation>
    <scope>NUCLEOTIDE SEQUENCE [LARGE SCALE GENOMIC DNA]</scope>
    <source>
        <strain evidence="3 4">IFM 68171</strain>
    </source>
</reference>
<evidence type="ECO:0000259" key="2">
    <source>
        <dbReference type="PROSITE" id="PS00624"/>
    </source>
</evidence>
<dbReference type="RefSeq" id="XP_070918185.1">
    <property type="nucleotide sequence ID" value="XM_071062084.1"/>
</dbReference>
<dbReference type="Gene3D" id="3.30.560.10">
    <property type="entry name" value="Glucose Oxidase, domain 3"/>
    <property type="match status" value="1"/>
</dbReference>
<dbReference type="Proteomes" id="UP001628179">
    <property type="component" value="Unassembled WGS sequence"/>
</dbReference>
<dbReference type="PIRSF" id="PIRSF000137">
    <property type="entry name" value="Alcohol_oxidase"/>
    <property type="match status" value="1"/>
</dbReference>
<dbReference type="GeneID" id="98177407"/>
<dbReference type="PROSITE" id="PS00624">
    <property type="entry name" value="GMC_OXRED_2"/>
    <property type="match status" value="1"/>
</dbReference>
<dbReference type="InterPro" id="IPR000172">
    <property type="entry name" value="GMC_OxRdtase_N"/>
</dbReference>
<accession>A0ABQ0GFK7</accession>
<dbReference type="Pfam" id="PF05199">
    <property type="entry name" value="GMC_oxred_C"/>
    <property type="match status" value="1"/>
</dbReference>
<dbReference type="PROSITE" id="PS51257">
    <property type="entry name" value="PROKAR_LIPOPROTEIN"/>
    <property type="match status" value="1"/>
</dbReference>
<evidence type="ECO:0000256" key="1">
    <source>
        <dbReference type="ARBA" id="ARBA00010790"/>
    </source>
</evidence>
<name>A0ABQ0GFK7_9PEZI</name>
<evidence type="ECO:0000313" key="4">
    <source>
        <dbReference type="Proteomes" id="UP001628179"/>
    </source>
</evidence>
<gene>
    <name evidence="3" type="ORF">MFIFM68171_06664</name>
</gene>
<comment type="caution">
    <text evidence="3">The sequence shown here is derived from an EMBL/GenBank/DDBJ whole genome shotgun (WGS) entry which is preliminary data.</text>
</comment>
<dbReference type="InterPro" id="IPR036188">
    <property type="entry name" value="FAD/NAD-bd_sf"/>
</dbReference>